<keyword evidence="10 11" id="KW-0804">Transcription</keyword>
<reference evidence="13 14" key="1">
    <citation type="submission" date="2016-07" db="EMBL/GenBank/DDBJ databases">
        <title>High microdiversification within the ubiquitous acI lineage of Actinobacteria.</title>
        <authorList>
            <person name="Neuenschwander S.M."/>
            <person name="Salcher M."/>
            <person name="Ghai R."/>
            <person name="Pernthaler J."/>
        </authorList>
    </citation>
    <scope>NUCLEOTIDE SEQUENCE [LARGE SCALE GENOMIC DNA]</scope>
    <source>
        <strain evidence="13">MMS-IA-56</strain>
    </source>
</reference>
<feature type="binding site" evidence="11">
    <location>
        <position position="71"/>
    </location>
    <ligand>
        <name>[4Fe-4S] cluster</name>
        <dbReference type="ChEBI" id="CHEBI:49883"/>
    </ligand>
</feature>
<dbReference type="GO" id="GO:0005737">
    <property type="term" value="C:cytoplasm"/>
    <property type="evidence" value="ECO:0007669"/>
    <property type="project" value="UniProtKB-SubCell"/>
</dbReference>
<comment type="function">
    <text evidence="11">Acts as a transcriptional regulator. Probably redox-responsive. The apo- but not holo-form probably binds DNA.</text>
</comment>
<dbReference type="PANTHER" id="PTHR38839">
    <property type="entry name" value="TRANSCRIPTIONAL REGULATOR WHID-RELATED"/>
    <property type="match status" value="1"/>
</dbReference>
<dbReference type="GO" id="GO:0045454">
    <property type="term" value="P:cell redox homeostasis"/>
    <property type="evidence" value="ECO:0007669"/>
    <property type="project" value="TreeGrafter"/>
</dbReference>
<evidence type="ECO:0000313" key="13">
    <source>
        <dbReference type="EMBL" id="ASY15489.1"/>
    </source>
</evidence>
<dbReference type="GO" id="GO:0046872">
    <property type="term" value="F:metal ion binding"/>
    <property type="evidence" value="ECO:0007669"/>
    <property type="project" value="UniProtKB-KW"/>
</dbReference>
<sequence length="120" mass="13068">MTVLFSELQVPGWADSGEKIGLKDVTFTYDNAKAFTLPCHSADPELFYSETDQGIAEAKALCGTCPSRNKCLDGALSRQEPCGVWGGQLIEDGVIIERKRRAGRPPRQVIAAARLIESDI</sequence>
<evidence type="ECO:0000256" key="11">
    <source>
        <dbReference type="HAMAP-Rule" id="MF_01479"/>
    </source>
</evidence>
<feature type="binding site" evidence="11">
    <location>
        <position position="65"/>
    </location>
    <ligand>
        <name>[4Fe-4S] cluster</name>
        <dbReference type="ChEBI" id="CHEBI:49883"/>
    </ligand>
</feature>
<proteinExistence type="inferred from homology"/>
<comment type="PTM">
    <text evidence="11">The Fe-S cluster can be nitrosylated by nitric oxide (NO).</text>
</comment>
<accession>A0A249KFJ4</accession>
<keyword evidence="11" id="KW-0963">Cytoplasm</keyword>
<comment type="PTM">
    <text evidence="11">Upon Fe-S cluster removal intramolecular disulfide bonds are formed.</text>
</comment>
<dbReference type="KEGG" id="psuf:A1sIA56_00855"/>
<evidence type="ECO:0000256" key="7">
    <source>
        <dbReference type="ARBA" id="ARBA00023015"/>
    </source>
</evidence>
<keyword evidence="3 11" id="KW-0004">4Fe-4S</keyword>
<evidence type="ECO:0000256" key="9">
    <source>
        <dbReference type="ARBA" id="ARBA00023157"/>
    </source>
</evidence>
<feature type="domain" description="4Fe-4S Wbl-type" evidence="12">
    <location>
        <begin position="38"/>
        <end position="95"/>
    </location>
</feature>
<keyword evidence="6 11" id="KW-0411">Iron-sulfur</keyword>
<comment type="cofactor">
    <cofactor evidence="11">
        <name>[4Fe-4S] cluster</name>
        <dbReference type="ChEBI" id="CHEBI:49883"/>
    </cofactor>
    <text evidence="11">Binds 1 [4Fe-4S] cluster per subunit. Following nitrosylation of the [4Fe-4S] cluster binds 1 [4Fe-8(NO)] cluster per subunit.</text>
</comment>
<protein>
    <recommendedName>
        <fullName evidence="11">Transcriptional regulator WhiB</fullName>
    </recommendedName>
</protein>
<evidence type="ECO:0000256" key="2">
    <source>
        <dbReference type="ARBA" id="ARBA00006597"/>
    </source>
</evidence>
<dbReference type="HAMAP" id="MF_01479">
    <property type="entry name" value="WhiB"/>
    <property type="match status" value="1"/>
</dbReference>
<evidence type="ECO:0000313" key="14">
    <source>
        <dbReference type="Proteomes" id="UP000217215"/>
    </source>
</evidence>
<dbReference type="PANTHER" id="PTHR38839:SF2">
    <property type="entry name" value="TRANSCRIPTIONAL REGULATOR WHIB7-RELATED"/>
    <property type="match status" value="1"/>
</dbReference>
<keyword evidence="9 11" id="KW-1015">Disulfide bond</keyword>
<evidence type="ECO:0000256" key="4">
    <source>
        <dbReference type="ARBA" id="ARBA00022723"/>
    </source>
</evidence>
<dbReference type="GO" id="GO:0003677">
    <property type="term" value="F:DNA binding"/>
    <property type="evidence" value="ECO:0007669"/>
    <property type="project" value="UniProtKB-UniRule"/>
</dbReference>
<keyword evidence="4 11" id="KW-0479">Metal-binding</keyword>
<keyword evidence="7 11" id="KW-0805">Transcription regulation</keyword>
<organism evidence="13 14">
    <name type="scientific">Candidatus Planktophila sulfonica</name>
    <dbReference type="NCBI Taxonomy" id="1884904"/>
    <lineage>
        <taxon>Bacteria</taxon>
        <taxon>Bacillati</taxon>
        <taxon>Actinomycetota</taxon>
        <taxon>Actinomycetes</taxon>
        <taxon>Candidatus Nanopelagicales</taxon>
        <taxon>Candidatus Nanopelagicaceae</taxon>
        <taxon>Candidatus Planktophila</taxon>
    </lineage>
</organism>
<evidence type="ECO:0000256" key="1">
    <source>
        <dbReference type="ARBA" id="ARBA00004496"/>
    </source>
</evidence>
<evidence type="ECO:0000256" key="3">
    <source>
        <dbReference type="ARBA" id="ARBA00022485"/>
    </source>
</evidence>
<dbReference type="RefSeq" id="WP_095673084.1">
    <property type="nucleotide sequence ID" value="NZ_CP016773.1"/>
</dbReference>
<evidence type="ECO:0000256" key="10">
    <source>
        <dbReference type="ARBA" id="ARBA00023163"/>
    </source>
</evidence>
<keyword evidence="14" id="KW-1185">Reference proteome</keyword>
<comment type="subcellular location">
    <subcellularLocation>
        <location evidence="1 11">Cytoplasm</location>
    </subcellularLocation>
</comment>
<gene>
    <name evidence="11" type="primary">whiB</name>
    <name evidence="13" type="ORF">A1sIA56_00855</name>
</gene>
<dbReference type="InterPro" id="IPR034768">
    <property type="entry name" value="4FE4S_WBL"/>
</dbReference>
<keyword evidence="5 11" id="KW-0408">Iron</keyword>
<dbReference type="GO" id="GO:0047134">
    <property type="term" value="F:protein-disulfide reductase [NAD(P)H] activity"/>
    <property type="evidence" value="ECO:0007669"/>
    <property type="project" value="TreeGrafter"/>
</dbReference>
<dbReference type="EMBL" id="CP016773">
    <property type="protein sequence ID" value="ASY15489.1"/>
    <property type="molecule type" value="Genomic_DNA"/>
</dbReference>
<name>A0A249KFJ4_9ACTN</name>
<evidence type="ECO:0000256" key="8">
    <source>
        <dbReference type="ARBA" id="ARBA00023125"/>
    </source>
</evidence>
<keyword evidence="8 11" id="KW-0238">DNA-binding</keyword>
<dbReference type="OrthoDB" id="5244115at2"/>
<dbReference type="PROSITE" id="PS51674">
    <property type="entry name" value="4FE4S_WBL"/>
    <property type="match status" value="1"/>
</dbReference>
<evidence type="ECO:0000256" key="5">
    <source>
        <dbReference type="ARBA" id="ARBA00023004"/>
    </source>
</evidence>
<dbReference type="GO" id="GO:0051539">
    <property type="term" value="F:4 iron, 4 sulfur cluster binding"/>
    <property type="evidence" value="ECO:0007669"/>
    <property type="project" value="UniProtKB-UniRule"/>
</dbReference>
<evidence type="ECO:0000256" key="6">
    <source>
        <dbReference type="ARBA" id="ARBA00023014"/>
    </source>
</evidence>
<dbReference type="Proteomes" id="UP000217215">
    <property type="component" value="Chromosome"/>
</dbReference>
<dbReference type="GO" id="GO:0035731">
    <property type="term" value="F:dinitrosyl-iron complex binding"/>
    <property type="evidence" value="ECO:0007669"/>
    <property type="project" value="UniProtKB-UniRule"/>
</dbReference>
<feature type="binding site" evidence="11">
    <location>
        <position position="39"/>
    </location>
    <ligand>
        <name>[4Fe-4S] cluster</name>
        <dbReference type="ChEBI" id="CHEBI:49883"/>
    </ligand>
</feature>
<dbReference type="GO" id="GO:0045892">
    <property type="term" value="P:negative regulation of DNA-templated transcription"/>
    <property type="evidence" value="ECO:0007669"/>
    <property type="project" value="TreeGrafter"/>
</dbReference>
<dbReference type="Pfam" id="PF02467">
    <property type="entry name" value="Whib"/>
    <property type="match status" value="1"/>
</dbReference>
<dbReference type="InterPro" id="IPR003482">
    <property type="entry name" value="Whib"/>
</dbReference>
<comment type="similarity">
    <text evidence="2 11">Belongs to the WhiB family.</text>
</comment>
<evidence type="ECO:0000259" key="12">
    <source>
        <dbReference type="PROSITE" id="PS51674"/>
    </source>
</evidence>
<dbReference type="AlphaFoldDB" id="A0A249KFJ4"/>
<feature type="binding site" evidence="11">
    <location>
        <position position="62"/>
    </location>
    <ligand>
        <name>[4Fe-4S] cluster</name>
        <dbReference type="ChEBI" id="CHEBI:49883"/>
    </ligand>
</feature>